<dbReference type="AlphaFoldDB" id="A0A5B8QX22"/>
<dbReference type="Proteomes" id="UP000321124">
    <property type="component" value="Chromosome"/>
</dbReference>
<sequence>MKNIRFDFTCSRQVPLYAHLCNQYLNYDELNISIGCESQNDFGPQTYFIEAQGEQTQLEKLADAIAADFLISVWLVDSGIKVIDEPQGQRTLLEILPAEATPADKSVAAFCQQCYPLFGDNQAAQFGEIDLTCPCCHGEQRLTSAQKALTLSDIKAMATQLISQGSLELTCEGVQFSLTPFTDSSTRPQLLICNPNTLNAHFCLKDHQVLALSSIEKPLICARPTQEHDKLTAPLYDICFGYSRVVLVLAEVLRQKGIDWIYLQGQHHRPQLAWVDGAWAQLFSQDTRHAELPIIKQFNAPEPLREEVRFLGFKAQWQANKKARSHQGLLSVQSLSRVENTSEYQGNEDDHVIADSALFAALLNGKLTTHKQAKNAAVIYLSHAHPSQIVTCDNKGETSLFFALPELPDNGYEIFHRLDSSPQKAVAQKFKSLFPDDYLKLLSLKLHGRRDNLQSLWAIAAILIGLNPQEETQTQDYLSDALMAAAMRYQGANAPRIDYPLTRGEAHRSLNWCKTLGTLLSFRVAGHSDPAQLAFAMQDSLADYLANWLEHIDLNIGVHNIALAGNELANETLCKRISLRLGKNFPLLINRSLELEGDNLAVGALYVKQRQLNSL</sequence>
<dbReference type="RefSeq" id="WP_208662758.1">
    <property type="nucleotide sequence ID" value="NZ_CP031775.2"/>
</dbReference>
<evidence type="ECO:0000313" key="2">
    <source>
        <dbReference type="Proteomes" id="UP000321124"/>
    </source>
</evidence>
<dbReference type="Gene3D" id="3.30.420.40">
    <property type="match status" value="1"/>
</dbReference>
<reference evidence="1 2" key="1">
    <citation type="journal article" date="2019" name="Ecotoxicol. Environ. Saf.">
        <title>Microbial characterization of heavy metal resistant bacterial strains isolated from an electroplating wastewater treatment plant.</title>
        <authorList>
            <person name="Cai X."/>
            <person name="Zheng X."/>
            <person name="Zhang D."/>
            <person name="Iqbal W."/>
            <person name="Liu C."/>
            <person name="Yang B."/>
            <person name="Zhao X."/>
            <person name="Lu X."/>
            <person name="Mao Y."/>
        </authorList>
    </citation>
    <scope>NUCLEOTIDE SEQUENCE [LARGE SCALE GENOMIC DNA]</scope>
    <source>
        <strain evidence="1 2">Ni1-3</strain>
    </source>
</reference>
<organism evidence="1 2">
    <name type="scientific">Shewanella decolorationis</name>
    <dbReference type="NCBI Taxonomy" id="256839"/>
    <lineage>
        <taxon>Bacteria</taxon>
        <taxon>Pseudomonadati</taxon>
        <taxon>Pseudomonadota</taxon>
        <taxon>Gammaproteobacteria</taxon>
        <taxon>Alteromonadales</taxon>
        <taxon>Shewanellaceae</taxon>
        <taxon>Shewanella</taxon>
    </lineage>
</organism>
<proteinExistence type="predicted"/>
<accession>A0A5B8QX22</accession>
<dbReference type="KEGG" id="sdeo:D0436_11305"/>
<dbReference type="EMBL" id="CP031775">
    <property type="protein sequence ID" value="QDZ91004.1"/>
    <property type="molecule type" value="Genomic_DNA"/>
</dbReference>
<evidence type="ECO:0000313" key="1">
    <source>
        <dbReference type="EMBL" id="QDZ91004.1"/>
    </source>
</evidence>
<name>A0A5B8QX22_9GAMM</name>
<gene>
    <name evidence="1" type="ORF">D0436_11305</name>
</gene>
<protein>
    <submittedName>
        <fullName evidence="1">NiFe hydrogenase</fullName>
    </submittedName>
</protein>